<comment type="similarity">
    <text evidence="5">Belongs to the binding-protein-dependent transport system permease family.</text>
</comment>
<dbReference type="AlphaFoldDB" id="A0AAV3T520"/>
<evidence type="ECO:0000313" key="8">
    <source>
        <dbReference type="Proteomes" id="UP001500194"/>
    </source>
</evidence>
<feature type="transmembrane region" description="Helical" evidence="5">
    <location>
        <begin position="33"/>
        <end position="50"/>
    </location>
</feature>
<keyword evidence="4 5" id="KW-0472">Membrane</keyword>
<dbReference type="SUPFAM" id="SSF161098">
    <property type="entry name" value="MetI-like"/>
    <property type="match status" value="1"/>
</dbReference>
<dbReference type="Gene3D" id="1.10.3720.10">
    <property type="entry name" value="MetI-like"/>
    <property type="match status" value="1"/>
</dbReference>
<comment type="subcellular location">
    <subcellularLocation>
        <location evidence="5">Cell membrane</location>
        <topology evidence="5">Multi-pass membrane protein</topology>
    </subcellularLocation>
    <subcellularLocation>
        <location evidence="1">Membrane</location>
        <topology evidence="1">Multi-pass membrane protein</topology>
    </subcellularLocation>
</comment>
<feature type="transmembrane region" description="Helical" evidence="5">
    <location>
        <begin position="62"/>
        <end position="82"/>
    </location>
</feature>
<evidence type="ECO:0000256" key="5">
    <source>
        <dbReference type="RuleBase" id="RU363032"/>
    </source>
</evidence>
<accession>A0AAV3T520</accession>
<evidence type="ECO:0000256" key="3">
    <source>
        <dbReference type="ARBA" id="ARBA00022989"/>
    </source>
</evidence>
<reference evidence="7 8" key="1">
    <citation type="journal article" date="2019" name="Int. J. Syst. Evol. Microbiol.">
        <title>The Global Catalogue of Microorganisms (GCM) 10K type strain sequencing project: providing services to taxonomists for standard genome sequencing and annotation.</title>
        <authorList>
            <consortium name="The Broad Institute Genomics Platform"/>
            <consortium name="The Broad Institute Genome Sequencing Center for Infectious Disease"/>
            <person name="Wu L."/>
            <person name="Ma J."/>
        </authorList>
    </citation>
    <scope>NUCLEOTIDE SEQUENCE [LARGE SCALE GENOMIC DNA]</scope>
    <source>
        <strain evidence="7 8">JCM 16327</strain>
    </source>
</reference>
<dbReference type="PANTHER" id="PTHR43839">
    <property type="entry name" value="OPPC IN A BINDING PROTEIN-DEPENDENT TRANSPORT SYSTEM"/>
    <property type="match status" value="1"/>
</dbReference>
<comment type="caution">
    <text evidence="7">The sequence shown here is derived from an EMBL/GenBank/DDBJ whole genome shotgun (WGS) entry which is preliminary data.</text>
</comment>
<name>A0AAV3T520_9EURY</name>
<dbReference type="GO" id="GO:0055085">
    <property type="term" value="P:transmembrane transport"/>
    <property type="evidence" value="ECO:0007669"/>
    <property type="project" value="InterPro"/>
</dbReference>
<keyword evidence="2 5" id="KW-0812">Transmembrane</keyword>
<sequence length="387" mass="43003">MSSDYNDISFEDIEWDSQDVSTFALTRAGILELLSYLVIGALFVYDHFVIENAHPLIFGWDVLSVEWLFLVTLVAMFFHGFYPLYKNERMRQFYWKRFKKNKMAVVALAWLAFIFVVGIFGPVVVDPPQIRFDNRILPPAGVTATINGVEKTGTMQYPFGTSAEGRGILALVVYGMRVSMEVGFIATVFTVLIGSLVGAVAALATAMDIGWMDEVLMRYTDIQSVFPTFMLLLLLTYLFGSKLWMIILLFGFFSWEGVARTVRGEALQRSAEEYIMAAQASGANMLYVVRQHLIPNSANSIIISATVSVPGFILGEASLAFLGFSDPNTFSWGRTIAAGQANIEQAWWISTIPGIFLFLTVLAFYYVGEAMRDAMDPRQEVGGGGGL</sequence>
<feature type="transmembrane region" description="Helical" evidence="5">
    <location>
        <begin position="182"/>
        <end position="204"/>
    </location>
</feature>
<feature type="transmembrane region" description="Helical" evidence="5">
    <location>
        <begin position="301"/>
        <end position="325"/>
    </location>
</feature>
<dbReference type="PROSITE" id="PS50928">
    <property type="entry name" value="ABC_TM1"/>
    <property type="match status" value="1"/>
</dbReference>
<feature type="transmembrane region" description="Helical" evidence="5">
    <location>
        <begin position="103"/>
        <end position="125"/>
    </location>
</feature>
<dbReference type="RefSeq" id="WP_227262143.1">
    <property type="nucleotide sequence ID" value="NZ_BAAADU010000002.1"/>
</dbReference>
<feature type="transmembrane region" description="Helical" evidence="5">
    <location>
        <begin position="345"/>
        <end position="368"/>
    </location>
</feature>
<dbReference type="Proteomes" id="UP001500194">
    <property type="component" value="Unassembled WGS sequence"/>
</dbReference>
<keyword evidence="3 5" id="KW-1133">Transmembrane helix</keyword>
<dbReference type="Pfam" id="PF00528">
    <property type="entry name" value="BPD_transp_1"/>
    <property type="match status" value="1"/>
</dbReference>
<feature type="domain" description="ABC transmembrane type-1" evidence="6">
    <location>
        <begin position="176"/>
        <end position="368"/>
    </location>
</feature>
<dbReference type="GO" id="GO:0005886">
    <property type="term" value="C:plasma membrane"/>
    <property type="evidence" value="ECO:0007669"/>
    <property type="project" value="UniProtKB-SubCell"/>
</dbReference>
<feature type="transmembrane region" description="Helical" evidence="5">
    <location>
        <begin position="225"/>
        <end position="253"/>
    </location>
</feature>
<protein>
    <submittedName>
        <fullName evidence="7">ABC transporter permease</fullName>
    </submittedName>
</protein>
<dbReference type="InterPro" id="IPR035906">
    <property type="entry name" value="MetI-like_sf"/>
</dbReference>
<dbReference type="GeneID" id="68572758"/>
<organism evidence="7 8">
    <name type="scientific">Salarchaeum japonicum</name>
    <dbReference type="NCBI Taxonomy" id="555573"/>
    <lineage>
        <taxon>Archaea</taxon>
        <taxon>Methanobacteriati</taxon>
        <taxon>Methanobacteriota</taxon>
        <taxon>Stenosarchaea group</taxon>
        <taxon>Halobacteria</taxon>
        <taxon>Halobacteriales</taxon>
        <taxon>Halobacteriaceae</taxon>
    </lineage>
</organism>
<evidence type="ECO:0000256" key="2">
    <source>
        <dbReference type="ARBA" id="ARBA00022692"/>
    </source>
</evidence>
<dbReference type="Pfam" id="PF12911">
    <property type="entry name" value="OppC_N"/>
    <property type="match status" value="1"/>
</dbReference>
<keyword evidence="8" id="KW-1185">Reference proteome</keyword>
<keyword evidence="5" id="KW-0813">Transport</keyword>
<gene>
    <name evidence="7" type="ORF">GCM10009019_25550</name>
</gene>
<dbReference type="InterPro" id="IPR025966">
    <property type="entry name" value="OppC_N"/>
</dbReference>
<dbReference type="EMBL" id="BAAADU010000002">
    <property type="protein sequence ID" value="GAA0659831.1"/>
    <property type="molecule type" value="Genomic_DNA"/>
</dbReference>
<evidence type="ECO:0000259" key="6">
    <source>
        <dbReference type="PROSITE" id="PS50928"/>
    </source>
</evidence>
<dbReference type="InterPro" id="IPR000515">
    <property type="entry name" value="MetI-like"/>
</dbReference>
<evidence type="ECO:0000313" key="7">
    <source>
        <dbReference type="EMBL" id="GAA0659831.1"/>
    </source>
</evidence>
<dbReference type="CDD" id="cd06261">
    <property type="entry name" value="TM_PBP2"/>
    <property type="match status" value="1"/>
</dbReference>
<dbReference type="PANTHER" id="PTHR43839:SF1">
    <property type="entry name" value="OPPC IN A BINDING PROTEIN-DEPENDENT TRANSPORT SYSTEM"/>
    <property type="match status" value="1"/>
</dbReference>
<evidence type="ECO:0000256" key="1">
    <source>
        <dbReference type="ARBA" id="ARBA00004141"/>
    </source>
</evidence>
<proteinExistence type="inferred from homology"/>
<evidence type="ECO:0000256" key="4">
    <source>
        <dbReference type="ARBA" id="ARBA00023136"/>
    </source>
</evidence>